<dbReference type="GO" id="GO:0046872">
    <property type="term" value="F:metal ion binding"/>
    <property type="evidence" value="ECO:0007669"/>
    <property type="project" value="UniProtKB-KW"/>
</dbReference>
<dbReference type="PANTHER" id="PTHR13778:SF47">
    <property type="entry name" value="LIPOPOLYSACCHARIDE 1,3-GALACTOSYLTRANSFERASE"/>
    <property type="match status" value="1"/>
</dbReference>
<dbReference type="GO" id="GO:0016757">
    <property type="term" value="F:glycosyltransferase activity"/>
    <property type="evidence" value="ECO:0007669"/>
    <property type="project" value="UniProtKB-KW"/>
</dbReference>
<dbReference type="CDD" id="cd04194">
    <property type="entry name" value="GT8_A4GalT_like"/>
    <property type="match status" value="1"/>
</dbReference>
<evidence type="ECO:0000256" key="2">
    <source>
        <dbReference type="ARBA" id="ARBA00022679"/>
    </source>
</evidence>
<protein>
    <submittedName>
        <fullName evidence="4">General stress protein A</fullName>
    </submittedName>
</protein>
<sequence>MNQTENKAASMDPIIVVSGSDEAYAMPLAVTLRSAIESLAEPRSMQLYIFDGGMTDESKRRIADSCNNPRVAIQFIEVSMSTLSHLPVDGHISSSAYLRLLIPQILPTSIDRAIYLDSDLIVCRDLGELWDLPLNRHLVLAAQDSAAPYIDAAIAMKSYTHFKRFLASPLPIANYKSLSLDPCSKYFNTGVLLIDVDRWRRERIDAQLFECLEKHREHVLWWDQYALNVVLYGRWGELNPQWNQGAQVHLFPSHHDSPFDRETYTRLMTDPWVIHFTSPSKPWHYYCRHPAKRLFQRHLAKTAWAHFEAEKPNALLRTWWKHHTKAVKIEFRRRKNMARHLFDSDRRAA</sequence>
<dbReference type="AlphaFoldDB" id="A0A5C6DJ43"/>
<comment type="caution">
    <text evidence="4">The sequence shown here is derived from an EMBL/GenBank/DDBJ whole genome shotgun (WGS) entry which is preliminary data.</text>
</comment>
<dbReference type="Proteomes" id="UP000319143">
    <property type="component" value="Unassembled WGS sequence"/>
</dbReference>
<dbReference type="RefSeq" id="WP_146527820.1">
    <property type="nucleotide sequence ID" value="NZ_SJPV01000005.1"/>
</dbReference>
<dbReference type="Gene3D" id="3.90.550.10">
    <property type="entry name" value="Spore Coat Polysaccharide Biosynthesis Protein SpsA, Chain A"/>
    <property type="match status" value="1"/>
</dbReference>
<evidence type="ECO:0000313" key="4">
    <source>
        <dbReference type="EMBL" id="TWU37413.1"/>
    </source>
</evidence>
<name>A0A5C6DJ43_9BACT</name>
<accession>A0A5C6DJ43</accession>
<dbReference type="SUPFAM" id="SSF53448">
    <property type="entry name" value="Nucleotide-diphospho-sugar transferases"/>
    <property type="match status" value="1"/>
</dbReference>
<dbReference type="Pfam" id="PF01501">
    <property type="entry name" value="Glyco_transf_8"/>
    <property type="match status" value="1"/>
</dbReference>
<keyword evidence="1" id="KW-0328">Glycosyltransferase</keyword>
<gene>
    <name evidence="4" type="primary">gspA_2</name>
    <name evidence="4" type="ORF">Poly41_35430</name>
</gene>
<evidence type="ECO:0000256" key="3">
    <source>
        <dbReference type="ARBA" id="ARBA00022723"/>
    </source>
</evidence>
<dbReference type="InterPro" id="IPR050748">
    <property type="entry name" value="Glycosyltrans_8_dom-fam"/>
</dbReference>
<keyword evidence="5" id="KW-1185">Reference proteome</keyword>
<evidence type="ECO:0000256" key="1">
    <source>
        <dbReference type="ARBA" id="ARBA00022676"/>
    </source>
</evidence>
<dbReference type="InterPro" id="IPR029044">
    <property type="entry name" value="Nucleotide-diphossugar_trans"/>
</dbReference>
<organism evidence="4 5">
    <name type="scientific">Novipirellula artificiosorum</name>
    <dbReference type="NCBI Taxonomy" id="2528016"/>
    <lineage>
        <taxon>Bacteria</taxon>
        <taxon>Pseudomonadati</taxon>
        <taxon>Planctomycetota</taxon>
        <taxon>Planctomycetia</taxon>
        <taxon>Pirellulales</taxon>
        <taxon>Pirellulaceae</taxon>
        <taxon>Novipirellula</taxon>
    </lineage>
</organism>
<dbReference type="PANTHER" id="PTHR13778">
    <property type="entry name" value="GLYCOSYLTRANSFERASE 8 DOMAIN-CONTAINING PROTEIN"/>
    <property type="match status" value="1"/>
</dbReference>
<dbReference type="InterPro" id="IPR002495">
    <property type="entry name" value="Glyco_trans_8"/>
</dbReference>
<evidence type="ECO:0000313" key="5">
    <source>
        <dbReference type="Proteomes" id="UP000319143"/>
    </source>
</evidence>
<dbReference type="OrthoDB" id="9798746at2"/>
<keyword evidence="2" id="KW-0808">Transferase</keyword>
<dbReference type="EMBL" id="SJPV01000005">
    <property type="protein sequence ID" value="TWU37413.1"/>
    <property type="molecule type" value="Genomic_DNA"/>
</dbReference>
<proteinExistence type="predicted"/>
<keyword evidence="3" id="KW-0479">Metal-binding</keyword>
<reference evidence="4 5" key="1">
    <citation type="submission" date="2019-02" db="EMBL/GenBank/DDBJ databases">
        <title>Deep-cultivation of Planctomycetes and their phenomic and genomic characterization uncovers novel biology.</title>
        <authorList>
            <person name="Wiegand S."/>
            <person name="Jogler M."/>
            <person name="Boedeker C."/>
            <person name="Pinto D."/>
            <person name="Vollmers J."/>
            <person name="Rivas-Marin E."/>
            <person name="Kohn T."/>
            <person name="Peeters S.H."/>
            <person name="Heuer A."/>
            <person name="Rast P."/>
            <person name="Oberbeckmann S."/>
            <person name="Bunk B."/>
            <person name="Jeske O."/>
            <person name="Meyerdierks A."/>
            <person name="Storesund J.E."/>
            <person name="Kallscheuer N."/>
            <person name="Luecker S."/>
            <person name="Lage O.M."/>
            <person name="Pohl T."/>
            <person name="Merkel B.J."/>
            <person name="Hornburger P."/>
            <person name="Mueller R.-W."/>
            <person name="Bruemmer F."/>
            <person name="Labrenz M."/>
            <person name="Spormann A.M."/>
            <person name="Op Den Camp H."/>
            <person name="Overmann J."/>
            <person name="Amann R."/>
            <person name="Jetten M.S.M."/>
            <person name="Mascher T."/>
            <person name="Medema M.H."/>
            <person name="Devos D.P."/>
            <person name="Kaster A.-K."/>
            <person name="Ovreas L."/>
            <person name="Rohde M."/>
            <person name="Galperin M.Y."/>
            <person name="Jogler C."/>
        </authorList>
    </citation>
    <scope>NUCLEOTIDE SEQUENCE [LARGE SCALE GENOMIC DNA]</scope>
    <source>
        <strain evidence="4 5">Poly41</strain>
    </source>
</reference>